<dbReference type="Pfam" id="PF03148">
    <property type="entry name" value="Tektin"/>
    <property type="match status" value="1"/>
</dbReference>
<feature type="coiled-coil region" evidence="12">
    <location>
        <begin position="342"/>
        <end position="376"/>
    </location>
</feature>
<gene>
    <name evidence="13" type="ORF">COCON_G00185550</name>
</gene>
<evidence type="ECO:0000256" key="5">
    <source>
        <dbReference type="ARBA" id="ARBA00023054"/>
    </source>
</evidence>
<dbReference type="GO" id="GO:0005930">
    <property type="term" value="C:axoneme"/>
    <property type="evidence" value="ECO:0007669"/>
    <property type="project" value="UniProtKB-SubCell"/>
</dbReference>
<dbReference type="PANTHER" id="PTHR19960:SF25">
    <property type="entry name" value="TEKTIN-1"/>
    <property type="match status" value="1"/>
</dbReference>
<evidence type="ECO:0000256" key="1">
    <source>
        <dbReference type="ARBA" id="ARBA00004611"/>
    </source>
</evidence>
<dbReference type="GO" id="GO:0015630">
    <property type="term" value="C:microtubule cytoskeleton"/>
    <property type="evidence" value="ECO:0007669"/>
    <property type="project" value="UniProtKB-UniRule"/>
</dbReference>
<reference evidence="13" key="1">
    <citation type="journal article" date="2023" name="Science">
        <title>Genome structures resolve the early diversification of teleost fishes.</title>
        <authorList>
            <person name="Parey E."/>
            <person name="Louis A."/>
            <person name="Montfort J."/>
            <person name="Bouchez O."/>
            <person name="Roques C."/>
            <person name="Iampietro C."/>
            <person name="Lluch J."/>
            <person name="Castinel A."/>
            <person name="Donnadieu C."/>
            <person name="Desvignes T."/>
            <person name="Floi Bucao C."/>
            <person name="Jouanno E."/>
            <person name="Wen M."/>
            <person name="Mejri S."/>
            <person name="Dirks R."/>
            <person name="Jansen H."/>
            <person name="Henkel C."/>
            <person name="Chen W.J."/>
            <person name="Zahm M."/>
            <person name="Cabau C."/>
            <person name="Klopp C."/>
            <person name="Thompson A.W."/>
            <person name="Robinson-Rechavi M."/>
            <person name="Braasch I."/>
            <person name="Lecointre G."/>
            <person name="Bobe J."/>
            <person name="Postlethwait J.H."/>
            <person name="Berthelot C."/>
            <person name="Roest Crollius H."/>
            <person name="Guiguen Y."/>
        </authorList>
    </citation>
    <scope>NUCLEOTIDE SEQUENCE</scope>
    <source>
        <strain evidence="13">Concon-B</strain>
    </source>
</reference>
<dbReference type="AlphaFoldDB" id="A0A9Q1D387"/>
<evidence type="ECO:0000256" key="9">
    <source>
        <dbReference type="ARBA" id="ARBA00045224"/>
    </source>
</evidence>
<evidence type="ECO:0000256" key="12">
    <source>
        <dbReference type="SAM" id="Coils"/>
    </source>
</evidence>
<name>A0A9Q1D387_CONCO</name>
<evidence type="ECO:0000256" key="6">
    <source>
        <dbReference type="ARBA" id="ARBA00023069"/>
    </source>
</evidence>
<dbReference type="PRINTS" id="PR00511">
    <property type="entry name" value="TEKTIN"/>
</dbReference>
<comment type="similarity">
    <text evidence="2 11">Belongs to the tektin family.</text>
</comment>
<dbReference type="InterPro" id="IPR048256">
    <property type="entry name" value="Tektin-like"/>
</dbReference>
<evidence type="ECO:0000256" key="3">
    <source>
        <dbReference type="ARBA" id="ARBA00022490"/>
    </source>
</evidence>
<proteinExistence type="inferred from homology"/>
<keyword evidence="6 11" id="KW-0969">Cilium</keyword>
<dbReference type="InterPro" id="IPR000435">
    <property type="entry name" value="Tektins"/>
</dbReference>
<dbReference type="PANTHER" id="PTHR19960">
    <property type="entry name" value="TEKTIN"/>
    <property type="match status" value="1"/>
</dbReference>
<keyword evidence="4 11" id="KW-0282">Flagellum</keyword>
<evidence type="ECO:0000256" key="11">
    <source>
        <dbReference type="RuleBase" id="RU367040"/>
    </source>
</evidence>
<comment type="function">
    <text evidence="9">Microtubule inner protein (MIP) part of the dynein-decorated doublet microtubules (DMTs) in cilia and flagellar axoneme. Forms filamentous polymers in the walls of ciliary and flagellar microtubules.</text>
</comment>
<comment type="caution">
    <text evidence="13">The sequence shown here is derived from an EMBL/GenBank/DDBJ whole genome shotgun (WGS) entry which is preliminary data.</text>
</comment>
<evidence type="ECO:0000256" key="2">
    <source>
        <dbReference type="ARBA" id="ARBA00007209"/>
    </source>
</evidence>
<dbReference type="GO" id="GO:0060294">
    <property type="term" value="P:cilium movement involved in cell motility"/>
    <property type="evidence" value="ECO:0007669"/>
    <property type="project" value="UniProtKB-UniRule"/>
</dbReference>
<keyword evidence="14" id="KW-1185">Reference proteome</keyword>
<sequence length="403" mass="45981">MYKVKQEPPKFLPPEWWLTNRAHCVSAEAECSRSERLIAASRVVVEESNKAAQLMQQDANKKLEQRLENIRFWRQELNKKLEDMTEEIEVLITFRTRVEKALESCSQPLQVILQCLSERENHVGIDRVHDEVERELIKEREVTEGVISLLQRTLEQTNEQMRLNRSAKYWLEKDLQQKFQAEQIDDRCSVLTNASLGLSQTEKLPCSALSTSVTPEGWETSSDINVSKAEKERNASASLRTLIHRVLGQTAEDMRGQHRAAASALQLRVQETKDAKEQIEDRLHKIQAEIANQERSLESLAVSLQAKQGPLKVAQTRLALRSQRPNPELCLDSAQIQLSAEVQDLSAHMERLNASLSQSEMELRALTQNQLSLEEQIQGKSNSLYIDEVICSSLHQSIAIHSF</sequence>
<feature type="coiled-coil region" evidence="12">
    <location>
        <begin position="262"/>
        <end position="303"/>
    </location>
</feature>
<evidence type="ECO:0000256" key="10">
    <source>
        <dbReference type="ARBA" id="ARBA00046435"/>
    </source>
</evidence>
<comment type="subunit">
    <text evidence="10">Microtubule inner protein component of sperm flagellar doublet microtubules.</text>
</comment>
<dbReference type="GO" id="GO:0005634">
    <property type="term" value="C:nucleus"/>
    <property type="evidence" value="ECO:0007669"/>
    <property type="project" value="TreeGrafter"/>
</dbReference>
<comment type="subcellular location">
    <subcellularLocation>
        <location evidence="11">Cytoplasm</location>
        <location evidence="11">Cytoskeleton</location>
        <location evidence="11">Cilium axoneme</location>
    </subcellularLocation>
    <subcellularLocation>
        <location evidence="1">Cytoplasm</location>
        <location evidence="1">Cytoskeleton</location>
        <location evidence="1">Flagellum axoneme</location>
    </subcellularLocation>
</comment>
<evidence type="ECO:0000256" key="7">
    <source>
        <dbReference type="ARBA" id="ARBA00023212"/>
    </source>
</evidence>
<accession>A0A9Q1D387</accession>
<keyword evidence="3" id="KW-0963">Cytoplasm</keyword>
<keyword evidence="7" id="KW-0206">Cytoskeleton</keyword>
<evidence type="ECO:0000256" key="8">
    <source>
        <dbReference type="ARBA" id="ARBA00023273"/>
    </source>
</evidence>
<dbReference type="Proteomes" id="UP001152803">
    <property type="component" value="Unassembled WGS sequence"/>
</dbReference>
<keyword evidence="8 11" id="KW-0966">Cell projection</keyword>
<evidence type="ECO:0000256" key="4">
    <source>
        <dbReference type="ARBA" id="ARBA00022846"/>
    </source>
</evidence>
<protein>
    <recommendedName>
        <fullName evidence="11">Tektin</fullName>
    </recommendedName>
</protein>
<dbReference type="OrthoDB" id="10054259at2759"/>
<keyword evidence="5 12" id="KW-0175">Coiled coil</keyword>
<evidence type="ECO:0000313" key="13">
    <source>
        <dbReference type="EMBL" id="KAJ8256403.1"/>
    </source>
</evidence>
<dbReference type="GO" id="GO:0060271">
    <property type="term" value="P:cilium assembly"/>
    <property type="evidence" value="ECO:0007669"/>
    <property type="project" value="UniProtKB-UniRule"/>
</dbReference>
<organism evidence="13 14">
    <name type="scientific">Conger conger</name>
    <name type="common">Conger eel</name>
    <name type="synonym">Muraena conger</name>
    <dbReference type="NCBI Taxonomy" id="82655"/>
    <lineage>
        <taxon>Eukaryota</taxon>
        <taxon>Metazoa</taxon>
        <taxon>Chordata</taxon>
        <taxon>Craniata</taxon>
        <taxon>Vertebrata</taxon>
        <taxon>Euteleostomi</taxon>
        <taxon>Actinopterygii</taxon>
        <taxon>Neopterygii</taxon>
        <taxon>Teleostei</taxon>
        <taxon>Anguilliformes</taxon>
        <taxon>Congridae</taxon>
        <taxon>Conger</taxon>
    </lineage>
</organism>
<dbReference type="EMBL" id="JAFJMO010000014">
    <property type="protein sequence ID" value="KAJ8256403.1"/>
    <property type="molecule type" value="Genomic_DNA"/>
</dbReference>
<evidence type="ECO:0000313" key="14">
    <source>
        <dbReference type="Proteomes" id="UP001152803"/>
    </source>
</evidence>